<protein>
    <submittedName>
        <fullName evidence="1">Uncharacterized protein</fullName>
    </submittedName>
</protein>
<organism evidence="1 2">
    <name type="scientific">Myodes glareolus</name>
    <name type="common">Bank vole</name>
    <name type="synonym">Clethrionomys glareolus</name>
    <dbReference type="NCBI Taxonomy" id="447135"/>
    <lineage>
        <taxon>Eukaryota</taxon>
        <taxon>Metazoa</taxon>
        <taxon>Chordata</taxon>
        <taxon>Craniata</taxon>
        <taxon>Vertebrata</taxon>
        <taxon>Euteleostomi</taxon>
        <taxon>Mammalia</taxon>
        <taxon>Eutheria</taxon>
        <taxon>Euarchontoglires</taxon>
        <taxon>Glires</taxon>
        <taxon>Rodentia</taxon>
        <taxon>Myomorpha</taxon>
        <taxon>Muroidea</taxon>
        <taxon>Cricetidae</taxon>
        <taxon>Arvicolinae</taxon>
        <taxon>Myodes</taxon>
    </lineage>
</organism>
<evidence type="ECO:0000313" key="1">
    <source>
        <dbReference type="EMBL" id="KAK7830390.1"/>
    </source>
</evidence>
<dbReference type="Proteomes" id="UP001488838">
    <property type="component" value="Unassembled WGS sequence"/>
</dbReference>
<proteinExistence type="predicted"/>
<evidence type="ECO:0000313" key="2">
    <source>
        <dbReference type="Proteomes" id="UP001488838"/>
    </source>
</evidence>
<keyword evidence="2" id="KW-1185">Reference proteome</keyword>
<dbReference type="AlphaFoldDB" id="A0AAW0JU01"/>
<gene>
    <name evidence="1" type="ORF">U0070_018898</name>
</gene>
<sequence>MFSYRELRTAFECRISGVVERMGCFGHVQLNMPRSFREMLSGQQESRAIDNLLRTGIHIPTKWGAGHDGQTASFLLFKAALPGRIVTSSFRVGGGMRLTPSPGARLGGPLGVGRLRGRGWRRPRWRRLRDEREESRELREMGRFLLGCNS</sequence>
<accession>A0AAW0JU01</accession>
<comment type="caution">
    <text evidence="1">The sequence shown here is derived from an EMBL/GenBank/DDBJ whole genome shotgun (WGS) entry which is preliminary data.</text>
</comment>
<dbReference type="EMBL" id="JBBHLL010000018">
    <property type="protein sequence ID" value="KAK7830390.1"/>
    <property type="molecule type" value="Genomic_DNA"/>
</dbReference>
<reference evidence="1 2" key="1">
    <citation type="journal article" date="2023" name="bioRxiv">
        <title>Conserved and derived expression patterns and positive selection on dental genes reveal complex evolutionary context of ever-growing rodent molars.</title>
        <authorList>
            <person name="Calamari Z.T."/>
            <person name="Song A."/>
            <person name="Cohen E."/>
            <person name="Akter M."/>
            <person name="Roy R.D."/>
            <person name="Hallikas O."/>
            <person name="Christensen M.M."/>
            <person name="Li P."/>
            <person name="Marangoni P."/>
            <person name="Jernvall J."/>
            <person name="Klein O.D."/>
        </authorList>
    </citation>
    <scope>NUCLEOTIDE SEQUENCE [LARGE SCALE GENOMIC DNA]</scope>
    <source>
        <strain evidence="1">V071</strain>
    </source>
</reference>
<name>A0AAW0JU01_MYOGA</name>